<gene>
    <name evidence="2" type="ORF">GMARGA_LOCUS35162</name>
</gene>
<feature type="compositionally biased region" description="Polar residues" evidence="1">
    <location>
        <begin position="39"/>
        <end position="48"/>
    </location>
</feature>
<feature type="compositionally biased region" description="Basic and acidic residues" evidence="1">
    <location>
        <begin position="1"/>
        <end position="37"/>
    </location>
</feature>
<keyword evidence="3" id="KW-1185">Reference proteome</keyword>
<feature type="region of interest" description="Disordered" evidence="1">
    <location>
        <begin position="1"/>
        <end position="48"/>
    </location>
</feature>
<name>A0ABN7WVI7_GIGMA</name>
<sequence>DGTKIEKEIPNNDTKAKESPPMIKKEVPNKTLNDKRRNASNNDTNDET</sequence>
<feature type="non-terminal residue" evidence="2">
    <location>
        <position position="48"/>
    </location>
</feature>
<comment type="caution">
    <text evidence="2">The sequence shown here is derived from an EMBL/GenBank/DDBJ whole genome shotgun (WGS) entry which is preliminary data.</text>
</comment>
<dbReference type="EMBL" id="CAJVQB010064222">
    <property type="protein sequence ID" value="CAG8840941.1"/>
    <property type="molecule type" value="Genomic_DNA"/>
</dbReference>
<proteinExistence type="predicted"/>
<reference evidence="2 3" key="1">
    <citation type="submission" date="2021-06" db="EMBL/GenBank/DDBJ databases">
        <authorList>
            <person name="Kallberg Y."/>
            <person name="Tangrot J."/>
            <person name="Rosling A."/>
        </authorList>
    </citation>
    <scope>NUCLEOTIDE SEQUENCE [LARGE SCALE GENOMIC DNA]</scope>
    <source>
        <strain evidence="2 3">120-4 pot B 10/14</strain>
    </source>
</reference>
<protein>
    <submittedName>
        <fullName evidence="2">34964_t:CDS:1</fullName>
    </submittedName>
</protein>
<organism evidence="2 3">
    <name type="scientific">Gigaspora margarita</name>
    <dbReference type="NCBI Taxonomy" id="4874"/>
    <lineage>
        <taxon>Eukaryota</taxon>
        <taxon>Fungi</taxon>
        <taxon>Fungi incertae sedis</taxon>
        <taxon>Mucoromycota</taxon>
        <taxon>Glomeromycotina</taxon>
        <taxon>Glomeromycetes</taxon>
        <taxon>Diversisporales</taxon>
        <taxon>Gigasporaceae</taxon>
        <taxon>Gigaspora</taxon>
    </lineage>
</organism>
<dbReference type="Proteomes" id="UP000789901">
    <property type="component" value="Unassembled WGS sequence"/>
</dbReference>
<evidence type="ECO:0000256" key="1">
    <source>
        <dbReference type="SAM" id="MobiDB-lite"/>
    </source>
</evidence>
<feature type="non-terminal residue" evidence="2">
    <location>
        <position position="1"/>
    </location>
</feature>
<evidence type="ECO:0000313" key="3">
    <source>
        <dbReference type="Proteomes" id="UP000789901"/>
    </source>
</evidence>
<accession>A0ABN7WVI7</accession>
<evidence type="ECO:0000313" key="2">
    <source>
        <dbReference type="EMBL" id="CAG8840941.1"/>
    </source>
</evidence>